<dbReference type="InterPro" id="IPR050055">
    <property type="entry name" value="EF-Tu_GTPase"/>
</dbReference>
<proteinExistence type="predicted"/>
<evidence type="ECO:0000256" key="2">
    <source>
        <dbReference type="ARBA" id="ARBA00022768"/>
    </source>
</evidence>
<evidence type="ECO:0000256" key="3">
    <source>
        <dbReference type="ARBA" id="ARBA00022917"/>
    </source>
</evidence>
<keyword evidence="4" id="KW-0496">Mitochondrion</keyword>
<dbReference type="GO" id="GO:0005525">
    <property type="term" value="F:GTP binding"/>
    <property type="evidence" value="ECO:0007669"/>
    <property type="project" value="UniProtKB-KW"/>
</dbReference>
<dbReference type="Pfam" id="PF00009">
    <property type="entry name" value="GTP_EFTU"/>
    <property type="match status" value="1"/>
</dbReference>
<dbReference type="Gene3D" id="3.40.50.300">
    <property type="entry name" value="P-loop containing nucleotide triphosphate hydrolases"/>
    <property type="match status" value="1"/>
</dbReference>
<evidence type="ECO:0000259" key="8">
    <source>
        <dbReference type="Pfam" id="PF00009"/>
    </source>
</evidence>
<gene>
    <name evidence="9" type="primary">TUFM</name>
</gene>
<feature type="region of interest" description="Disordered" evidence="7">
    <location>
        <begin position="1"/>
        <end position="36"/>
    </location>
</feature>
<evidence type="ECO:0000256" key="7">
    <source>
        <dbReference type="SAM" id="MobiDB-lite"/>
    </source>
</evidence>
<evidence type="ECO:0000256" key="1">
    <source>
        <dbReference type="ARBA" id="ARBA00022741"/>
    </source>
</evidence>
<accession>A0A4X2KN71</accession>
<keyword evidence="1" id="KW-0547">Nucleotide-binding</keyword>
<evidence type="ECO:0000256" key="6">
    <source>
        <dbReference type="ARBA" id="ARBA00051990"/>
    </source>
</evidence>
<dbReference type="Ensembl" id="ENSVURT00010012280.1">
    <property type="protein sequence ID" value="ENSVURP00010010810.1"/>
    <property type="gene ID" value="ENSVURG00010007718.1"/>
</dbReference>
<evidence type="ECO:0000256" key="4">
    <source>
        <dbReference type="ARBA" id="ARBA00023128"/>
    </source>
</evidence>
<reference evidence="9" key="3">
    <citation type="submission" date="2025-09" db="UniProtKB">
        <authorList>
            <consortium name="Ensembl"/>
        </authorList>
    </citation>
    <scope>IDENTIFICATION</scope>
</reference>
<dbReference type="AlphaFoldDB" id="A0A4X2KN71"/>
<dbReference type="PANTHER" id="PTHR43721">
    <property type="entry name" value="ELONGATION FACTOR TU-RELATED"/>
    <property type="match status" value="1"/>
</dbReference>
<dbReference type="Proteomes" id="UP000314987">
    <property type="component" value="Unassembled WGS sequence"/>
</dbReference>
<dbReference type="GO" id="GO:0003924">
    <property type="term" value="F:GTPase activity"/>
    <property type="evidence" value="ECO:0007669"/>
    <property type="project" value="InterPro"/>
</dbReference>
<dbReference type="SUPFAM" id="SSF52540">
    <property type="entry name" value="P-loop containing nucleoside triphosphate hydrolases"/>
    <property type="match status" value="1"/>
</dbReference>
<dbReference type="InterPro" id="IPR000795">
    <property type="entry name" value="T_Tr_GTP-bd_dom"/>
</dbReference>
<keyword evidence="2" id="KW-0251">Elongation factor</keyword>
<dbReference type="GO" id="GO:0005739">
    <property type="term" value="C:mitochondrion"/>
    <property type="evidence" value="ECO:0007669"/>
    <property type="project" value="TreeGrafter"/>
</dbReference>
<evidence type="ECO:0000256" key="5">
    <source>
        <dbReference type="ARBA" id="ARBA00023134"/>
    </source>
</evidence>
<name>A0A4X2KN71_VOMUR</name>
<keyword evidence="10" id="KW-1185">Reference proteome</keyword>
<reference evidence="9" key="2">
    <citation type="submission" date="2025-08" db="UniProtKB">
        <authorList>
            <consortium name="Ensembl"/>
        </authorList>
    </citation>
    <scope>IDENTIFICATION</scope>
</reference>
<evidence type="ECO:0000313" key="10">
    <source>
        <dbReference type="Proteomes" id="UP000314987"/>
    </source>
</evidence>
<protein>
    <submittedName>
        <fullName evidence="9">Tu translation elongation factor, mitochondrial</fullName>
    </submittedName>
</protein>
<sequence>FIGMAATVMFRPRPGPSGRRARRREAAQLSNPGQKPSLPLILRGLAVEAKKTYVRDKPHINVGTIGHVDHGKTTLTAAITKKHDHWHSPIGWLHPGGGSQ</sequence>
<dbReference type="InterPro" id="IPR027417">
    <property type="entry name" value="P-loop_NTPase"/>
</dbReference>
<organism evidence="9 10">
    <name type="scientific">Vombatus ursinus</name>
    <name type="common">Common wombat</name>
    <dbReference type="NCBI Taxonomy" id="29139"/>
    <lineage>
        <taxon>Eukaryota</taxon>
        <taxon>Metazoa</taxon>
        <taxon>Chordata</taxon>
        <taxon>Craniata</taxon>
        <taxon>Vertebrata</taxon>
        <taxon>Euteleostomi</taxon>
        <taxon>Mammalia</taxon>
        <taxon>Metatheria</taxon>
        <taxon>Diprotodontia</taxon>
        <taxon>Vombatidae</taxon>
        <taxon>Vombatus</taxon>
    </lineage>
</organism>
<dbReference type="GO" id="GO:0003746">
    <property type="term" value="F:translation elongation factor activity"/>
    <property type="evidence" value="ECO:0007669"/>
    <property type="project" value="UniProtKB-KW"/>
</dbReference>
<keyword evidence="5" id="KW-0342">GTP-binding</keyword>
<keyword evidence="3" id="KW-0648">Protein biosynthesis</keyword>
<comment type="catalytic activity">
    <reaction evidence="6">
        <text>GTP + H2O = GDP + phosphate + H(+)</text>
        <dbReference type="Rhea" id="RHEA:19669"/>
        <dbReference type="ChEBI" id="CHEBI:15377"/>
        <dbReference type="ChEBI" id="CHEBI:15378"/>
        <dbReference type="ChEBI" id="CHEBI:37565"/>
        <dbReference type="ChEBI" id="CHEBI:43474"/>
        <dbReference type="ChEBI" id="CHEBI:58189"/>
        <dbReference type="EC" id="3.6.5.3"/>
    </reaction>
    <physiologicalReaction direction="left-to-right" evidence="6">
        <dbReference type="Rhea" id="RHEA:19670"/>
    </physiologicalReaction>
</comment>
<dbReference type="GeneTree" id="ENSGT00940000156748"/>
<reference evidence="10" key="1">
    <citation type="submission" date="2018-12" db="EMBL/GenBank/DDBJ databases">
        <authorList>
            <person name="Yazar S."/>
        </authorList>
    </citation>
    <scope>NUCLEOTIDE SEQUENCE [LARGE SCALE GENOMIC DNA]</scope>
</reference>
<dbReference type="PANTHER" id="PTHR43721:SF36">
    <property type="entry name" value="ELONGATION FACTOR TU, MITOCHONDRIAL"/>
    <property type="match status" value="1"/>
</dbReference>
<feature type="domain" description="Tr-type G" evidence="8">
    <location>
        <begin position="57"/>
        <end position="85"/>
    </location>
</feature>
<dbReference type="GO" id="GO:0070125">
    <property type="term" value="P:mitochondrial translational elongation"/>
    <property type="evidence" value="ECO:0007669"/>
    <property type="project" value="TreeGrafter"/>
</dbReference>
<evidence type="ECO:0000313" key="9">
    <source>
        <dbReference type="Ensembl" id="ENSVURP00010010810.1"/>
    </source>
</evidence>